<accession>A0A3T0E8L3</accession>
<dbReference type="KEGG" id="gak:X907_1193"/>
<name>A0A3T0E8L3_9PROT</name>
<dbReference type="SUPFAM" id="SSF111331">
    <property type="entry name" value="NAD kinase/diacylglycerol kinase-like"/>
    <property type="match status" value="1"/>
</dbReference>
<reference evidence="1 2" key="1">
    <citation type="submission" date="2016-12" db="EMBL/GenBank/DDBJ databases">
        <title>The genome of dimorphic prosthecate Glycocaulis alkaliphilus 6b-8t, isolated from crude oil dictates its adaptability in petroleum environments.</title>
        <authorList>
            <person name="Wu X.-L."/>
            <person name="Geng S."/>
        </authorList>
    </citation>
    <scope>NUCLEOTIDE SEQUENCE [LARGE SCALE GENOMIC DNA]</scope>
    <source>
        <strain evidence="1 2">6B-8</strain>
    </source>
</reference>
<proteinExistence type="predicted"/>
<gene>
    <name evidence="1" type="ORF">X907_1193</name>
</gene>
<dbReference type="PROSITE" id="PS50146">
    <property type="entry name" value="DAGK"/>
    <property type="match status" value="1"/>
</dbReference>
<dbReference type="RefSeq" id="WP_170175479.1">
    <property type="nucleotide sequence ID" value="NZ_BMFB01000005.1"/>
</dbReference>
<dbReference type="InterPro" id="IPR017438">
    <property type="entry name" value="ATP-NAD_kinase_N"/>
</dbReference>
<dbReference type="GO" id="GO:0016301">
    <property type="term" value="F:kinase activity"/>
    <property type="evidence" value="ECO:0007669"/>
    <property type="project" value="InterPro"/>
</dbReference>
<dbReference type="Gene3D" id="3.40.50.10330">
    <property type="entry name" value="Probable inorganic polyphosphate/atp-NAD kinase, domain 1"/>
    <property type="match status" value="1"/>
</dbReference>
<dbReference type="Pfam" id="PF00781">
    <property type="entry name" value="DAGK_cat"/>
    <property type="match status" value="1"/>
</dbReference>
<dbReference type="AlphaFoldDB" id="A0A3T0E8L3"/>
<evidence type="ECO:0000313" key="1">
    <source>
        <dbReference type="EMBL" id="AZU03731.1"/>
    </source>
</evidence>
<dbReference type="InterPro" id="IPR016064">
    <property type="entry name" value="NAD/diacylglycerol_kinase_sf"/>
</dbReference>
<sequence length="297" mass="31584">MTPNTETANRPANARQITRASVVLNPNGGSVPADGRQMLEALLADLGVSARFEVIDHDCEAACQRALEQEADTIIVWGGDGTAACALNTLGPDDPPILPLPGGTMNMLHKLVHGGDLDPAECLRAVLENPVEMDIAAGEVLEHRFYVGALMGGLTRLAAPREALRKADIFQAVTEFGEANAFGLDTPMRCIADTGNQHDAQALGIFLSEDPGRPGFDVLATAPEGLLDLAYTGLTGLLADWRNAWGVERDFASRVDVEALESTGIEATLDGEPVTLPRNARFVLIRKAARVLTARKA</sequence>
<keyword evidence="2" id="KW-1185">Reference proteome</keyword>
<organism evidence="1 2">
    <name type="scientific">Glycocaulis alkaliphilus</name>
    <dbReference type="NCBI Taxonomy" id="1434191"/>
    <lineage>
        <taxon>Bacteria</taxon>
        <taxon>Pseudomonadati</taxon>
        <taxon>Pseudomonadota</taxon>
        <taxon>Alphaproteobacteria</taxon>
        <taxon>Maricaulales</taxon>
        <taxon>Maricaulaceae</taxon>
        <taxon>Glycocaulis</taxon>
    </lineage>
</organism>
<dbReference type="EMBL" id="CP018911">
    <property type="protein sequence ID" value="AZU03731.1"/>
    <property type="molecule type" value="Genomic_DNA"/>
</dbReference>
<dbReference type="Proteomes" id="UP000286954">
    <property type="component" value="Chromosome"/>
</dbReference>
<evidence type="ECO:0000313" key="2">
    <source>
        <dbReference type="Proteomes" id="UP000286954"/>
    </source>
</evidence>
<dbReference type="InterPro" id="IPR001206">
    <property type="entry name" value="Diacylglycerol_kinase_cat_dom"/>
</dbReference>
<protein>
    <submittedName>
        <fullName evidence="1">Uncharacterized protein</fullName>
    </submittedName>
</protein>